<proteinExistence type="predicted"/>
<evidence type="ECO:0000313" key="3">
    <source>
        <dbReference type="EMBL" id="GAA3529578.1"/>
    </source>
</evidence>
<keyword evidence="4" id="KW-1185">Reference proteome</keyword>
<organism evidence="3 4">
    <name type="scientific">Amycolatopsis ultiminotia</name>
    <dbReference type="NCBI Taxonomy" id="543629"/>
    <lineage>
        <taxon>Bacteria</taxon>
        <taxon>Bacillati</taxon>
        <taxon>Actinomycetota</taxon>
        <taxon>Actinomycetes</taxon>
        <taxon>Pseudonocardiales</taxon>
        <taxon>Pseudonocardiaceae</taxon>
        <taxon>Amycolatopsis</taxon>
    </lineage>
</organism>
<evidence type="ECO:0000256" key="2">
    <source>
        <dbReference type="SAM" id="SignalP"/>
    </source>
</evidence>
<protein>
    <submittedName>
        <fullName evidence="3">Uncharacterized protein</fullName>
    </submittedName>
</protein>
<evidence type="ECO:0000313" key="4">
    <source>
        <dbReference type="Proteomes" id="UP001500689"/>
    </source>
</evidence>
<accession>A0ABP6V6T9</accession>
<gene>
    <name evidence="3" type="ORF">GCM10022222_10670</name>
</gene>
<evidence type="ECO:0000256" key="1">
    <source>
        <dbReference type="SAM" id="MobiDB-lite"/>
    </source>
</evidence>
<feature type="region of interest" description="Disordered" evidence="1">
    <location>
        <begin position="78"/>
        <end position="123"/>
    </location>
</feature>
<keyword evidence="2" id="KW-0732">Signal</keyword>
<feature type="chain" id="PRO_5046492552" evidence="2">
    <location>
        <begin position="30"/>
        <end position="123"/>
    </location>
</feature>
<feature type="region of interest" description="Disordered" evidence="1">
    <location>
        <begin position="31"/>
        <end position="66"/>
    </location>
</feature>
<name>A0ABP6V6T9_9PSEU</name>
<sequence length="123" mass="11276">MKLSRVLGSLTLAGLAASGLAVLVSPASAAENAPSLTCSGSSVPGGTGASPVETTPGAPLGSPERLFAATDVPCQLGVPALDGVPGAPGGPGGSDLPGLPGLPGNGGPSVPGAPGAPAQHAGR</sequence>
<dbReference type="EMBL" id="BAAAZN010000002">
    <property type="protein sequence ID" value="GAA3529578.1"/>
    <property type="molecule type" value="Genomic_DNA"/>
</dbReference>
<dbReference type="Proteomes" id="UP001500689">
    <property type="component" value="Unassembled WGS sequence"/>
</dbReference>
<feature type="compositionally biased region" description="Low complexity" evidence="1">
    <location>
        <begin position="110"/>
        <end position="123"/>
    </location>
</feature>
<feature type="signal peptide" evidence="2">
    <location>
        <begin position="1"/>
        <end position="29"/>
    </location>
</feature>
<comment type="caution">
    <text evidence="3">The sequence shown here is derived from an EMBL/GenBank/DDBJ whole genome shotgun (WGS) entry which is preliminary data.</text>
</comment>
<reference evidence="4" key="1">
    <citation type="journal article" date="2019" name="Int. J. Syst. Evol. Microbiol.">
        <title>The Global Catalogue of Microorganisms (GCM) 10K type strain sequencing project: providing services to taxonomists for standard genome sequencing and annotation.</title>
        <authorList>
            <consortium name="The Broad Institute Genomics Platform"/>
            <consortium name="The Broad Institute Genome Sequencing Center for Infectious Disease"/>
            <person name="Wu L."/>
            <person name="Ma J."/>
        </authorList>
    </citation>
    <scope>NUCLEOTIDE SEQUENCE [LARGE SCALE GENOMIC DNA]</scope>
    <source>
        <strain evidence="4">JCM 16898</strain>
    </source>
</reference>
<feature type="compositionally biased region" description="Gly residues" evidence="1">
    <location>
        <begin position="86"/>
        <end position="109"/>
    </location>
</feature>